<gene>
    <name evidence="16" type="ORF">EV675_4691</name>
</gene>
<evidence type="ECO:0000256" key="12">
    <source>
        <dbReference type="ARBA" id="ARBA00023014"/>
    </source>
</evidence>
<sequence>MVDATRAAQRPRSMFEKIWTRHVIAEREGGESLIYIDRNFVHEGPFYAFDGLRLENRKVHRPLKQFAIADHYAPTKHREAGVVAIQDPDIRRMIEQLEQNARDFGVPLIGMTDARQGIMHVVAAELALVQPGMITTAADSHTTSIGAFGALAFGVGASEIKHILATQSLWFRKPKTMRVTVEGSLPRGVAAKDVILAVVGKVGLSGGTGHVIEYAGPAIGAMTMDERMTICNMSIEMGARAGMVSPDETTFAYLKGRQYAPPAEYWERALAFWRGLPTEPGAHFDQEISLDTSRIEPMVTWGNLPEHALPISARVPHPDEAASEKQRGHYERALAYMQLEPGMRLTDVAVDRVFIGSCTNARFEDLAAAAEILKGRHAVVPAMVSPGSTDVKRRAEAAGLDRIFKEAGFEWRDSACSMCVGSNGDFALPGERCASTSPRNYENRQGRGVRTHLMSPAMAAAAAVTGRLTDVRNLG</sequence>
<keyword evidence="7" id="KW-0432">Leucine biosynthesis</keyword>
<dbReference type="Pfam" id="PF00330">
    <property type="entry name" value="Aconitase"/>
    <property type="match status" value="1"/>
</dbReference>
<evidence type="ECO:0000259" key="15">
    <source>
        <dbReference type="Pfam" id="PF00330"/>
    </source>
</evidence>
<dbReference type="InterPro" id="IPR004430">
    <property type="entry name" value="3-IsopropMal_deHydase_lsu"/>
</dbReference>
<accession>A0A4Q7N863</accession>
<dbReference type="GO" id="GO:0051539">
    <property type="term" value="F:4 iron, 4 sulfur cluster binding"/>
    <property type="evidence" value="ECO:0007669"/>
    <property type="project" value="UniProtKB-KW"/>
</dbReference>
<keyword evidence="13" id="KW-0456">Lyase</keyword>
<dbReference type="NCBIfam" id="TIGR00170">
    <property type="entry name" value="leuC"/>
    <property type="match status" value="1"/>
</dbReference>
<dbReference type="PROSITE" id="PS01244">
    <property type="entry name" value="ACONITASE_2"/>
    <property type="match status" value="1"/>
</dbReference>
<protein>
    <recommendedName>
        <fullName evidence="6">3-isopropylmalate dehydratase</fullName>
        <ecNumber evidence="6">4.2.1.33</ecNumber>
    </recommendedName>
</protein>
<evidence type="ECO:0000256" key="8">
    <source>
        <dbReference type="ARBA" id="ARBA00022485"/>
    </source>
</evidence>
<evidence type="ECO:0000256" key="11">
    <source>
        <dbReference type="ARBA" id="ARBA00023004"/>
    </source>
</evidence>
<proteinExistence type="predicted"/>
<dbReference type="GO" id="GO:0046872">
    <property type="term" value="F:metal ion binding"/>
    <property type="evidence" value="ECO:0007669"/>
    <property type="project" value="UniProtKB-KW"/>
</dbReference>
<comment type="function">
    <text evidence="3">Catalyzes the isomerization between 2-isopropylmalate and 3-isopropylmalate, via the formation of 2-isopropylmaleate.</text>
</comment>
<dbReference type="NCBIfam" id="NF004016">
    <property type="entry name" value="PRK05478.1"/>
    <property type="match status" value="1"/>
</dbReference>
<organism evidence="16 17">
    <name type="scientific">Pigmentiphaga kullae</name>
    <dbReference type="NCBI Taxonomy" id="151784"/>
    <lineage>
        <taxon>Bacteria</taxon>
        <taxon>Pseudomonadati</taxon>
        <taxon>Pseudomonadota</taxon>
        <taxon>Betaproteobacteria</taxon>
        <taxon>Burkholderiales</taxon>
        <taxon>Alcaligenaceae</taxon>
        <taxon>Pigmentiphaga</taxon>
    </lineage>
</organism>
<dbReference type="InterPro" id="IPR050067">
    <property type="entry name" value="IPM_dehydratase_rel_enz"/>
</dbReference>
<name>A0A4Q7N863_9BURK</name>
<reference evidence="16 17" key="1">
    <citation type="submission" date="2019-02" db="EMBL/GenBank/DDBJ databases">
        <title>Genomic Encyclopedia of Type Strains, Phase IV (KMG-IV): sequencing the most valuable type-strain genomes for metagenomic binning, comparative biology and taxonomic classification.</title>
        <authorList>
            <person name="Goeker M."/>
        </authorList>
    </citation>
    <scope>NUCLEOTIDE SEQUENCE [LARGE SCALE GENOMIC DNA]</scope>
    <source>
        <strain evidence="16 17">K24</strain>
    </source>
</reference>
<keyword evidence="9" id="KW-0028">Amino-acid biosynthesis</keyword>
<dbReference type="UniPathway" id="UPA00048">
    <property type="reaction ID" value="UER00071"/>
</dbReference>
<dbReference type="PRINTS" id="PR00415">
    <property type="entry name" value="ACONITASE"/>
</dbReference>
<dbReference type="EC" id="4.2.1.33" evidence="6"/>
<keyword evidence="12" id="KW-0411">Iron-sulfur</keyword>
<dbReference type="SUPFAM" id="SSF53732">
    <property type="entry name" value="Aconitase iron-sulfur domain"/>
    <property type="match status" value="1"/>
</dbReference>
<dbReference type="EMBL" id="SGXC01000003">
    <property type="protein sequence ID" value="RZS78051.1"/>
    <property type="molecule type" value="Genomic_DNA"/>
</dbReference>
<dbReference type="PANTHER" id="PTHR43822:SF9">
    <property type="entry name" value="3-ISOPROPYLMALATE DEHYDRATASE"/>
    <property type="match status" value="1"/>
</dbReference>
<dbReference type="InterPro" id="IPR001030">
    <property type="entry name" value="Acoase/IPM_deHydtase_lsu_aba"/>
</dbReference>
<evidence type="ECO:0000256" key="7">
    <source>
        <dbReference type="ARBA" id="ARBA00022430"/>
    </source>
</evidence>
<evidence type="ECO:0000256" key="13">
    <source>
        <dbReference type="ARBA" id="ARBA00023239"/>
    </source>
</evidence>
<dbReference type="OrthoDB" id="9802769at2"/>
<feature type="domain" description="Aconitase/3-isopropylmalate dehydratase large subunit alpha/beta/alpha" evidence="15">
    <location>
        <begin position="16"/>
        <end position="466"/>
    </location>
</feature>
<dbReference type="PANTHER" id="PTHR43822">
    <property type="entry name" value="HOMOACONITASE, MITOCHONDRIAL-RELATED"/>
    <property type="match status" value="1"/>
</dbReference>
<evidence type="ECO:0000256" key="6">
    <source>
        <dbReference type="ARBA" id="ARBA00011998"/>
    </source>
</evidence>
<dbReference type="RefSeq" id="WP_130360514.1">
    <property type="nucleotide sequence ID" value="NZ_SGXC01000003.1"/>
</dbReference>
<dbReference type="Gene3D" id="3.30.499.10">
    <property type="entry name" value="Aconitase, domain 3"/>
    <property type="match status" value="2"/>
</dbReference>
<comment type="subunit">
    <text evidence="5">Heterodimer of LeuC and LeuD.</text>
</comment>
<dbReference type="Proteomes" id="UP000292445">
    <property type="component" value="Unassembled WGS sequence"/>
</dbReference>
<evidence type="ECO:0000256" key="4">
    <source>
        <dbReference type="ARBA" id="ARBA00004729"/>
    </source>
</evidence>
<dbReference type="InterPro" id="IPR018136">
    <property type="entry name" value="Aconitase_4Fe-4S_BS"/>
</dbReference>
<evidence type="ECO:0000256" key="5">
    <source>
        <dbReference type="ARBA" id="ARBA00011271"/>
    </source>
</evidence>
<evidence type="ECO:0000256" key="9">
    <source>
        <dbReference type="ARBA" id="ARBA00022605"/>
    </source>
</evidence>
<comment type="pathway">
    <text evidence="4">Amino-acid biosynthesis; L-leucine biosynthesis; L-leucine from 3-methyl-2-oxobutanoate: step 2/4.</text>
</comment>
<evidence type="ECO:0000256" key="10">
    <source>
        <dbReference type="ARBA" id="ARBA00022723"/>
    </source>
</evidence>
<dbReference type="GO" id="GO:0003861">
    <property type="term" value="F:3-isopropylmalate dehydratase activity"/>
    <property type="evidence" value="ECO:0007669"/>
    <property type="project" value="UniProtKB-EC"/>
</dbReference>
<evidence type="ECO:0000256" key="3">
    <source>
        <dbReference type="ARBA" id="ARBA00002695"/>
    </source>
</evidence>
<keyword evidence="11" id="KW-0408">Iron</keyword>
<dbReference type="GO" id="GO:0009098">
    <property type="term" value="P:L-leucine biosynthetic process"/>
    <property type="evidence" value="ECO:0007669"/>
    <property type="project" value="UniProtKB-UniPathway"/>
</dbReference>
<dbReference type="PROSITE" id="PS00450">
    <property type="entry name" value="ACONITASE_1"/>
    <property type="match status" value="1"/>
</dbReference>
<comment type="catalytic activity">
    <reaction evidence="1">
        <text>(2R,3S)-3-isopropylmalate = (2S)-2-isopropylmalate</text>
        <dbReference type="Rhea" id="RHEA:32287"/>
        <dbReference type="ChEBI" id="CHEBI:1178"/>
        <dbReference type="ChEBI" id="CHEBI:35121"/>
        <dbReference type="EC" id="4.2.1.33"/>
    </reaction>
</comment>
<evidence type="ECO:0000313" key="17">
    <source>
        <dbReference type="Proteomes" id="UP000292445"/>
    </source>
</evidence>
<keyword evidence="10" id="KW-0479">Metal-binding</keyword>
<dbReference type="NCBIfam" id="NF009116">
    <property type="entry name" value="PRK12466.1"/>
    <property type="match status" value="1"/>
</dbReference>
<dbReference type="InterPro" id="IPR015931">
    <property type="entry name" value="Acnase/IPM_dHydase_lsu_aba_1/3"/>
</dbReference>
<keyword evidence="17" id="KW-1185">Reference proteome</keyword>
<evidence type="ECO:0000256" key="14">
    <source>
        <dbReference type="ARBA" id="ARBA00023304"/>
    </source>
</evidence>
<dbReference type="AlphaFoldDB" id="A0A4Q7N863"/>
<comment type="cofactor">
    <cofactor evidence="2">
        <name>[4Fe-4S] cluster</name>
        <dbReference type="ChEBI" id="CHEBI:49883"/>
    </cofactor>
</comment>
<evidence type="ECO:0000256" key="1">
    <source>
        <dbReference type="ARBA" id="ARBA00000491"/>
    </source>
</evidence>
<comment type="caution">
    <text evidence="16">The sequence shown here is derived from an EMBL/GenBank/DDBJ whole genome shotgun (WGS) entry which is preliminary data.</text>
</comment>
<evidence type="ECO:0000313" key="16">
    <source>
        <dbReference type="EMBL" id="RZS78051.1"/>
    </source>
</evidence>
<evidence type="ECO:0000256" key="2">
    <source>
        <dbReference type="ARBA" id="ARBA00001966"/>
    </source>
</evidence>
<keyword evidence="8" id="KW-0004">4Fe-4S</keyword>
<keyword evidence="14" id="KW-0100">Branched-chain amino acid biosynthesis</keyword>
<dbReference type="InterPro" id="IPR036008">
    <property type="entry name" value="Aconitase_4Fe-4S_dom"/>
</dbReference>